<evidence type="ECO:0000259" key="1">
    <source>
        <dbReference type="PROSITE" id="PS51340"/>
    </source>
</evidence>
<evidence type="ECO:0000313" key="3">
    <source>
        <dbReference type="Proteomes" id="UP000253490"/>
    </source>
</evidence>
<dbReference type="EMBL" id="QNRX01000006">
    <property type="protein sequence ID" value="RBP65916.1"/>
    <property type="molecule type" value="Genomic_DNA"/>
</dbReference>
<dbReference type="OrthoDB" id="9789048at2"/>
<accession>A0A366I8R3</accession>
<dbReference type="GO" id="GO:0030170">
    <property type="term" value="F:pyridoxal phosphate binding"/>
    <property type="evidence" value="ECO:0007669"/>
    <property type="project" value="InterPro"/>
</dbReference>
<dbReference type="AlphaFoldDB" id="A0A366I8R3"/>
<protein>
    <submittedName>
        <fullName evidence="2">MOSC domain-containing protein</fullName>
    </submittedName>
</protein>
<dbReference type="RefSeq" id="WP_113920253.1">
    <property type="nucleotide sequence ID" value="NZ_CALNCS010000005.1"/>
</dbReference>
<gene>
    <name evidence="2" type="ORF">DES36_10626</name>
</gene>
<proteinExistence type="predicted"/>
<feature type="domain" description="MOSC" evidence="1">
    <location>
        <begin position="18"/>
        <end position="143"/>
    </location>
</feature>
<dbReference type="Pfam" id="PF03473">
    <property type="entry name" value="MOSC"/>
    <property type="match status" value="1"/>
</dbReference>
<dbReference type="PANTHER" id="PTHR36930:SF1">
    <property type="entry name" value="MOSC DOMAIN-CONTAINING PROTEIN"/>
    <property type="match status" value="1"/>
</dbReference>
<name>A0A366I8R3_9FIRM</name>
<keyword evidence="3" id="KW-1185">Reference proteome</keyword>
<dbReference type="Gene3D" id="2.40.33.20">
    <property type="entry name" value="PK beta-barrel domain-like"/>
    <property type="match status" value="1"/>
</dbReference>
<sequence length="147" mass="15917">MAKVTAINISEKKGVIKTPIPEGVFIEDFGLKDDAHGGKWHRQVSLLAQESIDKMIALGVENLDAGKFAENLTTEGLELHTLPVGTKLQINDVLMEVTQIGKECHTGCAIKQQVGKCIMPTEGIFTKVLKGGVIRPGDEIVVTKVVR</sequence>
<dbReference type="PROSITE" id="PS51340">
    <property type="entry name" value="MOSC"/>
    <property type="match status" value="1"/>
</dbReference>
<dbReference type="SUPFAM" id="SSF50800">
    <property type="entry name" value="PK beta-barrel domain-like"/>
    <property type="match status" value="1"/>
</dbReference>
<dbReference type="PANTHER" id="PTHR36930">
    <property type="entry name" value="METAL-SULFUR CLUSTER BIOSYNTHESIS PROTEINS YUAD-RELATED"/>
    <property type="match status" value="1"/>
</dbReference>
<dbReference type="Proteomes" id="UP000253490">
    <property type="component" value="Unassembled WGS sequence"/>
</dbReference>
<dbReference type="InterPro" id="IPR011037">
    <property type="entry name" value="Pyrv_Knase-like_insert_dom_sf"/>
</dbReference>
<comment type="caution">
    <text evidence="2">The sequence shown here is derived from an EMBL/GenBank/DDBJ whole genome shotgun (WGS) entry which is preliminary data.</text>
</comment>
<dbReference type="GO" id="GO:0003824">
    <property type="term" value="F:catalytic activity"/>
    <property type="evidence" value="ECO:0007669"/>
    <property type="project" value="InterPro"/>
</dbReference>
<organism evidence="2 3">
    <name type="scientific">Alkalibaculum bacchi</name>
    <dbReference type="NCBI Taxonomy" id="645887"/>
    <lineage>
        <taxon>Bacteria</taxon>
        <taxon>Bacillati</taxon>
        <taxon>Bacillota</taxon>
        <taxon>Clostridia</taxon>
        <taxon>Eubacteriales</taxon>
        <taxon>Eubacteriaceae</taxon>
        <taxon>Alkalibaculum</taxon>
    </lineage>
</organism>
<dbReference type="GO" id="GO:0030151">
    <property type="term" value="F:molybdenum ion binding"/>
    <property type="evidence" value="ECO:0007669"/>
    <property type="project" value="InterPro"/>
</dbReference>
<evidence type="ECO:0000313" key="2">
    <source>
        <dbReference type="EMBL" id="RBP65916.1"/>
    </source>
</evidence>
<dbReference type="InterPro" id="IPR052716">
    <property type="entry name" value="MOSC_domain"/>
</dbReference>
<dbReference type="InterPro" id="IPR005302">
    <property type="entry name" value="MoCF_Sase_C"/>
</dbReference>
<reference evidence="2 3" key="1">
    <citation type="submission" date="2018-06" db="EMBL/GenBank/DDBJ databases">
        <title>Genomic Encyclopedia of Type Strains, Phase IV (KMG-IV): sequencing the most valuable type-strain genomes for metagenomic binning, comparative biology and taxonomic classification.</title>
        <authorList>
            <person name="Goeker M."/>
        </authorList>
    </citation>
    <scope>NUCLEOTIDE SEQUENCE [LARGE SCALE GENOMIC DNA]</scope>
    <source>
        <strain evidence="2 3">DSM 22112</strain>
    </source>
</reference>